<reference evidence="1 2" key="1">
    <citation type="submission" date="2020-06" db="EMBL/GenBank/DDBJ databases">
        <title>Altererythrobacter sp. HHU K3-1.</title>
        <authorList>
            <person name="Zhang D."/>
            <person name="Xue H."/>
        </authorList>
    </citation>
    <scope>NUCLEOTIDE SEQUENCE [LARGE SCALE GENOMIC DNA]</scope>
    <source>
        <strain evidence="1 2">HHU K3-1</strain>
    </source>
</reference>
<evidence type="ECO:0000313" key="1">
    <source>
        <dbReference type="EMBL" id="NVD46133.1"/>
    </source>
</evidence>
<organism evidence="1 2">
    <name type="scientific">Qipengyuania atrilutea</name>
    <dbReference type="NCBI Taxonomy" id="2744473"/>
    <lineage>
        <taxon>Bacteria</taxon>
        <taxon>Pseudomonadati</taxon>
        <taxon>Pseudomonadota</taxon>
        <taxon>Alphaproteobacteria</taxon>
        <taxon>Sphingomonadales</taxon>
        <taxon>Erythrobacteraceae</taxon>
        <taxon>Qipengyuania</taxon>
    </lineage>
</organism>
<dbReference type="EMBL" id="JABWGV010000010">
    <property type="protein sequence ID" value="NVD46133.1"/>
    <property type="molecule type" value="Genomic_DNA"/>
</dbReference>
<protein>
    <submittedName>
        <fullName evidence="1">Uncharacterized protein</fullName>
    </submittedName>
</protein>
<sequence>MAENWTTGRSMVIAIIALTLFSSCSSPSDDEQYVADELGISTEEAADLIDEYGDPTDAIDDYRDAYRPDFDEDAAREAAESEMAGQGYDYSYGCTDDCSGHEAGWQWRADNGYPVDDPSTYGNSNSFAEGAMAYEEAVDERVDEMRDEYEYGEEPY</sequence>
<name>A0A850H8L4_9SPHN</name>
<evidence type="ECO:0000313" key="2">
    <source>
        <dbReference type="Proteomes" id="UP000561438"/>
    </source>
</evidence>
<gene>
    <name evidence="1" type="ORF">HUV48_14060</name>
</gene>
<keyword evidence="2" id="KW-1185">Reference proteome</keyword>
<proteinExistence type="predicted"/>
<accession>A0A850H8L4</accession>
<comment type="caution">
    <text evidence="1">The sequence shown here is derived from an EMBL/GenBank/DDBJ whole genome shotgun (WGS) entry which is preliminary data.</text>
</comment>
<dbReference type="AlphaFoldDB" id="A0A850H8L4"/>
<dbReference type="RefSeq" id="WP_176268362.1">
    <property type="nucleotide sequence ID" value="NZ_JABWGV010000010.1"/>
</dbReference>
<dbReference type="Proteomes" id="UP000561438">
    <property type="component" value="Unassembled WGS sequence"/>
</dbReference>